<dbReference type="PANTHER" id="PTHR30612">
    <property type="entry name" value="SECA INNER MEMBRANE COMPONENT OF SEC PROTEIN SECRETION SYSTEM"/>
    <property type="match status" value="1"/>
</dbReference>
<dbReference type="GO" id="GO:0005829">
    <property type="term" value="C:cytosol"/>
    <property type="evidence" value="ECO:0007669"/>
    <property type="project" value="TreeGrafter"/>
</dbReference>
<feature type="domain" description="Helicase C-terminal" evidence="20">
    <location>
        <begin position="594"/>
        <end position="778"/>
    </location>
</feature>
<comment type="cofactor">
    <cofactor evidence="1">
        <name>Zn(2+)</name>
        <dbReference type="ChEBI" id="CHEBI:29105"/>
    </cofactor>
</comment>
<dbReference type="Pfam" id="PF01043">
    <property type="entry name" value="SecA_PP_bind"/>
    <property type="match status" value="1"/>
</dbReference>
<evidence type="ECO:0000259" key="19">
    <source>
        <dbReference type="PROSITE" id="PS51192"/>
    </source>
</evidence>
<dbReference type="GO" id="GO:0005524">
    <property type="term" value="F:ATP binding"/>
    <property type="evidence" value="ECO:0007669"/>
    <property type="project" value="UniProtKB-KW"/>
</dbReference>
<dbReference type="GO" id="GO:0006886">
    <property type="term" value="P:intracellular protein transport"/>
    <property type="evidence" value="ECO:0007669"/>
    <property type="project" value="InterPro"/>
</dbReference>
<dbReference type="PROSITE" id="PS51196">
    <property type="entry name" value="SECA_MOTOR_DEAD"/>
    <property type="match status" value="1"/>
</dbReference>
<evidence type="ECO:0000256" key="1">
    <source>
        <dbReference type="ARBA" id="ARBA00001947"/>
    </source>
</evidence>
<dbReference type="InterPro" id="IPR036670">
    <property type="entry name" value="SecA_X-link_sf"/>
</dbReference>
<evidence type="ECO:0000313" key="24">
    <source>
        <dbReference type="Proteomes" id="UP000677054"/>
    </source>
</evidence>
<evidence type="ECO:0000256" key="5">
    <source>
        <dbReference type="ARBA" id="ARBA00022448"/>
    </source>
</evidence>
<dbReference type="GO" id="GO:0003824">
    <property type="term" value="F:catalytic activity"/>
    <property type="evidence" value="ECO:0007669"/>
    <property type="project" value="InterPro"/>
</dbReference>
<keyword evidence="13 17" id="KW-0653">Protein transport</keyword>
<dbReference type="SUPFAM" id="SSF81886">
    <property type="entry name" value="Helical scaffold and wing domains of SecA"/>
    <property type="match status" value="1"/>
</dbReference>
<evidence type="ECO:0000256" key="12">
    <source>
        <dbReference type="ARBA" id="ARBA00022840"/>
    </source>
</evidence>
<feature type="region of interest" description="Disordered" evidence="18">
    <location>
        <begin position="1027"/>
        <end position="1056"/>
    </location>
</feature>
<dbReference type="CDD" id="cd17928">
    <property type="entry name" value="DEXDc_SecA"/>
    <property type="match status" value="1"/>
</dbReference>
<comment type="similarity">
    <text evidence="4 17">Belongs to the SecA family.</text>
</comment>
<proteinExistence type="inferred from homology"/>
<dbReference type="GO" id="GO:0005886">
    <property type="term" value="C:plasma membrane"/>
    <property type="evidence" value="ECO:0007669"/>
    <property type="project" value="UniProtKB-SubCell"/>
</dbReference>
<dbReference type="InterPro" id="IPR011130">
    <property type="entry name" value="SecA_preprotein_X-link_dom"/>
</dbReference>
<gene>
    <name evidence="23" type="ORF">DSTB1V02_LOCUS9193</name>
</gene>
<keyword evidence="16" id="KW-0472">Membrane</keyword>
<dbReference type="CDD" id="cd18803">
    <property type="entry name" value="SF2_C_secA"/>
    <property type="match status" value="1"/>
</dbReference>
<dbReference type="InterPro" id="IPR036266">
    <property type="entry name" value="SecA_Wing/Scaffold_sf"/>
</dbReference>
<evidence type="ECO:0000313" key="23">
    <source>
        <dbReference type="EMBL" id="CAD7249396.1"/>
    </source>
</evidence>
<dbReference type="HAMAP" id="MF_01382">
    <property type="entry name" value="SecA"/>
    <property type="match status" value="1"/>
</dbReference>
<evidence type="ECO:0000256" key="18">
    <source>
        <dbReference type="SAM" id="MobiDB-lite"/>
    </source>
</evidence>
<dbReference type="SMART" id="SM00958">
    <property type="entry name" value="SecA_PP_bind"/>
    <property type="match status" value="1"/>
</dbReference>
<evidence type="ECO:0000256" key="6">
    <source>
        <dbReference type="ARBA" id="ARBA00022475"/>
    </source>
</evidence>
<comment type="subcellular location">
    <subcellularLocation>
        <location evidence="2">Cell membrane</location>
        <topology evidence="2">Peripheral membrane protein</topology>
    </subcellularLocation>
    <subcellularLocation>
        <location evidence="3">Cytoplasm</location>
    </subcellularLocation>
</comment>
<dbReference type="InterPro" id="IPR014018">
    <property type="entry name" value="SecA_motor_DEAD"/>
</dbReference>
<dbReference type="PRINTS" id="PR00906">
    <property type="entry name" value="SECA"/>
</dbReference>
<dbReference type="PANTHER" id="PTHR30612:SF0">
    <property type="entry name" value="CHLOROPLAST PROTEIN-TRANSPORTING ATPASE"/>
    <property type="match status" value="1"/>
</dbReference>
<dbReference type="GO" id="GO:0017038">
    <property type="term" value="P:protein import"/>
    <property type="evidence" value="ECO:0007669"/>
    <property type="project" value="InterPro"/>
</dbReference>
<dbReference type="InterPro" id="IPR002125">
    <property type="entry name" value="CMP_dCMP_dom"/>
</dbReference>
<evidence type="ECO:0000256" key="9">
    <source>
        <dbReference type="ARBA" id="ARBA00022723"/>
    </source>
</evidence>
<dbReference type="Pfam" id="PF07517">
    <property type="entry name" value="SecA_DEAD"/>
    <property type="match status" value="1"/>
</dbReference>
<dbReference type="InterPro" id="IPR000185">
    <property type="entry name" value="SecA"/>
</dbReference>
<evidence type="ECO:0000256" key="16">
    <source>
        <dbReference type="ARBA" id="ARBA00023136"/>
    </source>
</evidence>
<dbReference type="SUPFAM" id="SSF52540">
    <property type="entry name" value="P-loop containing nucleoside triphosphate hydrolases"/>
    <property type="match status" value="2"/>
</dbReference>
<dbReference type="PROSITE" id="PS51747">
    <property type="entry name" value="CYT_DCMP_DEAMINASES_2"/>
    <property type="match status" value="1"/>
</dbReference>
<dbReference type="GO" id="GO:0006605">
    <property type="term" value="P:protein targeting"/>
    <property type="evidence" value="ECO:0007669"/>
    <property type="project" value="InterPro"/>
</dbReference>
<evidence type="ECO:0000256" key="3">
    <source>
        <dbReference type="ARBA" id="ARBA00004496"/>
    </source>
</evidence>
<dbReference type="PROSITE" id="PS51192">
    <property type="entry name" value="HELICASE_ATP_BIND_1"/>
    <property type="match status" value="1"/>
</dbReference>
<evidence type="ECO:0000256" key="15">
    <source>
        <dbReference type="ARBA" id="ARBA00023010"/>
    </source>
</evidence>
<keyword evidence="9" id="KW-0479">Metal-binding</keyword>
<dbReference type="FunFam" id="3.40.50.300:FF:000694">
    <property type="entry name" value="Preprotein translocase subunit SecA"/>
    <property type="match status" value="1"/>
</dbReference>
<dbReference type="InterPro" id="IPR004027">
    <property type="entry name" value="SEC_C_motif"/>
</dbReference>
<dbReference type="InterPro" id="IPR016193">
    <property type="entry name" value="Cytidine_deaminase-like"/>
</dbReference>
<dbReference type="Pfam" id="PF07516">
    <property type="entry name" value="SecA_SW"/>
    <property type="match status" value="1"/>
</dbReference>
<keyword evidence="24" id="KW-1185">Reference proteome</keyword>
<evidence type="ECO:0000256" key="10">
    <source>
        <dbReference type="ARBA" id="ARBA00022741"/>
    </source>
</evidence>
<dbReference type="SUPFAM" id="SSF53927">
    <property type="entry name" value="Cytidine deaminase-like"/>
    <property type="match status" value="1"/>
</dbReference>
<dbReference type="SMART" id="SM00957">
    <property type="entry name" value="SecA_DEAD"/>
    <property type="match status" value="1"/>
</dbReference>
<dbReference type="NCBIfam" id="TIGR00963">
    <property type="entry name" value="secA"/>
    <property type="match status" value="1"/>
</dbReference>
<dbReference type="SMART" id="SM00490">
    <property type="entry name" value="HELICc"/>
    <property type="match status" value="1"/>
</dbReference>
<dbReference type="PROSITE" id="PS51194">
    <property type="entry name" value="HELICASE_CTER"/>
    <property type="match status" value="1"/>
</dbReference>
<keyword evidence="14" id="KW-1278">Translocase</keyword>
<protein>
    <recommendedName>
        <fullName evidence="17">Protein translocase subunit SecA</fullName>
    </recommendedName>
</protein>
<evidence type="ECO:0000256" key="8">
    <source>
        <dbReference type="ARBA" id="ARBA00022519"/>
    </source>
</evidence>
<dbReference type="FunFam" id="3.40.50.300:FF:000246">
    <property type="entry name" value="Preprotein translocase subunit SecA"/>
    <property type="match status" value="1"/>
</dbReference>
<name>A0A7R9FN20_9CRUS</name>
<dbReference type="Gene3D" id="3.40.140.10">
    <property type="entry name" value="Cytidine Deaminase, domain 2"/>
    <property type="match status" value="1"/>
</dbReference>
<evidence type="ECO:0000256" key="17">
    <source>
        <dbReference type="RuleBase" id="RU003874"/>
    </source>
</evidence>
<evidence type="ECO:0000259" key="22">
    <source>
        <dbReference type="PROSITE" id="PS51747"/>
    </source>
</evidence>
<dbReference type="InterPro" id="IPR044722">
    <property type="entry name" value="SecA_SF2_C"/>
</dbReference>
<dbReference type="EMBL" id="CAJPEV010002268">
    <property type="protein sequence ID" value="CAG0896346.1"/>
    <property type="molecule type" value="Genomic_DNA"/>
</dbReference>
<dbReference type="Gene3D" id="3.40.50.300">
    <property type="entry name" value="P-loop containing nucleotide triphosphate hydrolases"/>
    <property type="match status" value="2"/>
</dbReference>
<dbReference type="Proteomes" id="UP000677054">
    <property type="component" value="Unassembled WGS sequence"/>
</dbReference>
<keyword evidence="11" id="KW-0862">Zinc</keyword>
<keyword evidence="5 17" id="KW-0813">Transport</keyword>
<dbReference type="AlphaFoldDB" id="A0A7R9FN20"/>
<dbReference type="EMBL" id="LR901785">
    <property type="protein sequence ID" value="CAD7249396.1"/>
    <property type="molecule type" value="Genomic_DNA"/>
</dbReference>
<evidence type="ECO:0000256" key="2">
    <source>
        <dbReference type="ARBA" id="ARBA00004202"/>
    </source>
</evidence>
<keyword evidence="15 17" id="KW-0811">Translocation</keyword>
<evidence type="ECO:0000256" key="4">
    <source>
        <dbReference type="ARBA" id="ARBA00007650"/>
    </source>
</evidence>
<dbReference type="GO" id="GO:0046872">
    <property type="term" value="F:metal ion binding"/>
    <property type="evidence" value="ECO:0007669"/>
    <property type="project" value="UniProtKB-KW"/>
</dbReference>
<evidence type="ECO:0000256" key="7">
    <source>
        <dbReference type="ARBA" id="ARBA00022490"/>
    </source>
</evidence>
<dbReference type="InterPro" id="IPR014001">
    <property type="entry name" value="Helicase_ATP-bd"/>
</dbReference>
<feature type="non-terminal residue" evidence="23">
    <location>
        <position position="1"/>
    </location>
</feature>
<dbReference type="InterPro" id="IPR027417">
    <property type="entry name" value="P-loop_NTPase"/>
</dbReference>
<organism evidence="23">
    <name type="scientific">Darwinula stevensoni</name>
    <dbReference type="NCBI Taxonomy" id="69355"/>
    <lineage>
        <taxon>Eukaryota</taxon>
        <taxon>Metazoa</taxon>
        <taxon>Ecdysozoa</taxon>
        <taxon>Arthropoda</taxon>
        <taxon>Crustacea</taxon>
        <taxon>Oligostraca</taxon>
        <taxon>Ostracoda</taxon>
        <taxon>Podocopa</taxon>
        <taxon>Podocopida</taxon>
        <taxon>Darwinulocopina</taxon>
        <taxon>Darwinuloidea</taxon>
        <taxon>Darwinulidae</taxon>
        <taxon>Darwinula</taxon>
    </lineage>
</organism>
<dbReference type="InterPro" id="IPR001650">
    <property type="entry name" value="Helicase_C-like"/>
</dbReference>
<dbReference type="Pfam" id="PF00383">
    <property type="entry name" value="dCMP_cyt_deam_1"/>
    <property type="match status" value="1"/>
</dbReference>
<sequence>YERDVKGYSAIVSQINAHYDAYQSLSHDELRNKTTEFKQRIKNSLADIDADITALTEKANQEPDFVNKENIYNEIDKIKKERNKYLETALKEILPEAFAVIKETSRRFKTNPTIEVEATDHDRLLAVNKEFVSIQGDKAIWKNSWKAAGGDITWDMLHYDVQLIGGMVLHEGKIAEMATGEGKTLVATLPAYLNGLSGEGVHIITVNDYLAKRDSEWVGPIFQFLLLTVDCIDKYRPHSPERIKAYRCDITYGTNNEFGFDYLRDNMVRDAEELVQRKHHYAMVDEVDSVLIDDARTPLIISGPVPQGLEEQEYLELNPKIEKLVSVQRQLATEYLAEAKKLIKDGNAGHLEGEGGLSLFRCYRALPKYRPLIKFLSEDGVKVILQKTENFYMQEQNKNMHLADAPLYFTIDEKNRSVELAEKGIEYLSKGENDPNLFVMPDITQQIQELTSRETKEGIKLTEEKELMIQDYSIKSRRLHATSQLLKAYTLFDKDQEYVVIDEQVKIVDEQTGRMMEGRRYSDGLHQALEAKEGVKVGEITQTYATVTLQNYFRMYHKLAGMTGTAETEASELWEIYKLDVVVIPTNRPIIRDDKDDLVYKTAREKFNAVIEDIGKLTAQGRPVLVGTTSVEISELLSRMLNLRGIKHNVLNAKQHQREAEIVAEAGKAGAVTIATNMAGRGTDIKINAEVKQAGGLAIVATERHDSRRVDRQLRGRAGRQGDPGSSQFYVSLEDNLMRLFQSERIAGIMDKMGHKEGEVIQHNMVSKSIERAQKKVEENSFGVRKRLLEYDDVMNIQREAIYKKRNNALHGERLSVDLHNMFVGSVENIVAINKRSNDFEGYRFDCLTSLSIDPQIDEDTFRSMSVDNLIDETLDAVMKHYNYKSEQITQILLPTIQKVYETEGHRYKRIAVPFTDGRNNPLPIAADLKIAVTTGGASIMRDIEKTITLAILDDHWKEHLRNMDELKDSVQSASFEQKDPLVKYKIEAYNLFEELINKINKDVGAYLFNGKLLLQQEVKEARVQKSDLSKVRTSREEEDAKAAAEGVSRRNEKPETFKRVEDKVGRNDLCPCGSGKKYKHCHASPIVPIEKYMERCFELAAFGGKDTKSNPNVGSVIVFDGQIIGEGYHRYYGGPHAEVEAFQSVSKSNLHKIKDATWYVSLEPCSHFGKTPPCAHKIVAEGCRKVVIGCLDPNPI</sequence>
<keyword evidence="8" id="KW-0997">Cell inner membrane</keyword>
<evidence type="ECO:0000259" key="20">
    <source>
        <dbReference type="PROSITE" id="PS51194"/>
    </source>
</evidence>
<keyword evidence="12 17" id="KW-0067">ATP-binding</keyword>
<accession>A0A7R9FN20</accession>
<evidence type="ECO:0000256" key="11">
    <source>
        <dbReference type="ARBA" id="ARBA00022833"/>
    </source>
</evidence>
<dbReference type="InterPro" id="IPR011115">
    <property type="entry name" value="SecA_DEAD"/>
</dbReference>
<dbReference type="InterPro" id="IPR011116">
    <property type="entry name" value="SecA_Wing/Scaffold"/>
</dbReference>
<dbReference type="CDD" id="cd01284">
    <property type="entry name" value="Riboflavin_deaminase-reductase"/>
    <property type="match status" value="1"/>
</dbReference>
<dbReference type="SUPFAM" id="SSF81767">
    <property type="entry name" value="Pre-protein crosslinking domain of SecA"/>
    <property type="match status" value="1"/>
</dbReference>
<dbReference type="Pfam" id="PF21090">
    <property type="entry name" value="P-loop_SecA"/>
    <property type="match status" value="1"/>
</dbReference>
<keyword evidence="7" id="KW-0963">Cytoplasm</keyword>
<dbReference type="OrthoDB" id="6377869at2759"/>
<dbReference type="Pfam" id="PF02810">
    <property type="entry name" value="SEC-C"/>
    <property type="match status" value="1"/>
</dbReference>
<dbReference type="Gene3D" id="1.10.3060.10">
    <property type="entry name" value="Helical scaffold and wing domains of SecA"/>
    <property type="match status" value="1"/>
</dbReference>
<feature type="domain" description="Helicase ATP-binding" evidence="19">
    <location>
        <begin position="164"/>
        <end position="323"/>
    </location>
</feature>
<evidence type="ECO:0000259" key="21">
    <source>
        <dbReference type="PROSITE" id="PS51196"/>
    </source>
</evidence>
<feature type="domain" description="SecA family profile" evidence="21">
    <location>
        <begin position="1"/>
        <end position="762"/>
    </location>
</feature>
<reference evidence="23" key="1">
    <citation type="submission" date="2020-11" db="EMBL/GenBank/DDBJ databases">
        <authorList>
            <person name="Tran Van P."/>
        </authorList>
    </citation>
    <scope>NUCLEOTIDE SEQUENCE</scope>
</reference>
<evidence type="ECO:0000256" key="14">
    <source>
        <dbReference type="ARBA" id="ARBA00022967"/>
    </source>
</evidence>
<keyword evidence="6" id="KW-1003">Cell membrane</keyword>
<dbReference type="Gene3D" id="3.90.1440.10">
    <property type="entry name" value="SecA, preprotein cross-linking domain"/>
    <property type="match status" value="1"/>
</dbReference>
<feature type="non-terminal residue" evidence="23">
    <location>
        <position position="1197"/>
    </location>
</feature>
<keyword evidence="10 17" id="KW-0547">Nucleotide-binding</keyword>
<dbReference type="NCBIfam" id="NF009536">
    <property type="entry name" value="PRK12901.1"/>
    <property type="match status" value="1"/>
</dbReference>
<feature type="domain" description="CMP/dCMP-type deaminase" evidence="22">
    <location>
        <begin position="1089"/>
        <end position="1197"/>
    </location>
</feature>
<evidence type="ECO:0000256" key="13">
    <source>
        <dbReference type="ARBA" id="ARBA00022927"/>
    </source>
</evidence>